<evidence type="ECO:0000313" key="3">
    <source>
        <dbReference type="Proteomes" id="UP000326757"/>
    </source>
</evidence>
<evidence type="ECO:0000256" key="1">
    <source>
        <dbReference type="SAM" id="MobiDB-lite"/>
    </source>
</evidence>
<evidence type="ECO:0000313" key="2">
    <source>
        <dbReference type="EMBL" id="KAB8294179.1"/>
    </source>
</evidence>
<gene>
    <name evidence="2" type="ORF">EYC80_009618</name>
</gene>
<protein>
    <submittedName>
        <fullName evidence="2">Uncharacterized protein</fullName>
    </submittedName>
</protein>
<comment type="caution">
    <text evidence="2">The sequence shown here is derived from an EMBL/GenBank/DDBJ whole genome shotgun (WGS) entry which is preliminary data.</text>
</comment>
<proteinExistence type="predicted"/>
<organism evidence="2 3">
    <name type="scientific">Monilinia laxa</name>
    <name type="common">Brown rot fungus</name>
    <name type="synonym">Sclerotinia laxa</name>
    <dbReference type="NCBI Taxonomy" id="61186"/>
    <lineage>
        <taxon>Eukaryota</taxon>
        <taxon>Fungi</taxon>
        <taxon>Dikarya</taxon>
        <taxon>Ascomycota</taxon>
        <taxon>Pezizomycotina</taxon>
        <taxon>Leotiomycetes</taxon>
        <taxon>Helotiales</taxon>
        <taxon>Sclerotiniaceae</taxon>
        <taxon>Monilinia</taxon>
    </lineage>
</organism>
<accession>A0A5N6JYD5</accession>
<sequence length="80" mass="9281">MGKGMSITSERRREQTTKNEQLIGMSEWREGRIGGFGGRHEVGVSYLLGDGRVGGWRNEIRIRIRIRQINKMVDYAYIPR</sequence>
<name>A0A5N6JYD5_MONLA</name>
<reference evidence="2 3" key="1">
    <citation type="submission" date="2019-06" db="EMBL/GenBank/DDBJ databases">
        <title>Genome Sequence of the Brown Rot Fungal Pathogen Monilinia laxa.</title>
        <authorList>
            <person name="De Miccolis Angelini R.M."/>
            <person name="Landi L."/>
            <person name="Abate D."/>
            <person name="Pollastro S."/>
            <person name="Romanazzi G."/>
            <person name="Faretra F."/>
        </authorList>
    </citation>
    <scope>NUCLEOTIDE SEQUENCE [LARGE SCALE GENOMIC DNA]</scope>
    <source>
        <strain evidence="2 3">Mlax316</strain>
    </source>
</reference>
<dbReference type="Proteomes" id="UP000326757">
    <property type="component" value="Unassembled WGS sequence"/>
</dbReference>
<dbReference type="AlphaFoldDB" id="A0A5N6JYD5"/>
<dbReference type="EMBL" id="VIGI01000011">
    <property type="protein sequence ID" value="KAB8294179.1"/>
    <property type="molecule type" value="Genomic_DNA"/>
</dbReference>
<keyword evidence="3" id="KW-1185">Reference proteome</keyword>
<feature type="region of interest" description="Disordered" evidence="1">
    <location>
        <begin position="1"/>
        <end position="21"/>
    </location>
</feature>